<evidence type="ECO:0000259" key="10">
    <source>
        <dbReference type="PROSITE" id="PS51873"/>
    </source>
</evidence>
<keyword evidence="6" id="KW-0863">Zinc-finger</keyword>
<evidence type="ECO:0008006" key="13">
    <source>
        <dbReference type="Google" id="ProtNLM"/>
    </source>
</evidence>
<dbReference type="Gene3D" id="3.10.20.90">
    <property type="entry name" value="Phosphatidylinositol 3-kinase Catalytic Subunit, Chain A, domain 1"/>
    <property type="match status" value="1"/>
</dbReference>
<keyword evidence="5" id="KW-0677">Repeat</keyword>
<evidence type="ECO:0000256" key="4">
    <source>
        <dbReference type="ARBA" id="ARBA00022723"/>
    </source>
</evidence>
<dbReference type="CDD" id="cd20336">
    <property type="entry name" value="Rcat_RBR"/>
    <property type="match status" value="1"/>
</dbReference>
<dbReference type="InterPro" id="IPR050158">
    <property type="entry name" value="Ubiquitin_ubiquitin-like"/>
</dbReference>
<dbReference type="PANTHER" id="PTHR10666">
    <property type="entry name" value="UBIQUITIN"/>
    <property type="match status" value="1"/>
</dbReference>
<evidence type="ECO:0000313" key="11">
    <source>
        <dbReference type="EMBL" id="CAH3016826.1"/>
    </source>
</evidence>
<evidence type="ECO:0000256" key="7">
    <source>
        <dbReference type="ARBA" id="ARBA00022786"/>
    </source>
</evidence>
<dbReference type="InterPro" id="IPR044066">
    <property type="entry name" value="TRIAD_supradom"/>
</dbReference>
<evidence type="ECO:0000256" key="8">
    <source>
        <dbReference type="ARBA" id="ARBA00022833"/>
    </source>
</evidence>
<dbReference type="InterPro" id="IPR029071">
    <property type="entry name" value="Ubiquitin-like_domsf"/>
</dbReference>
<evidence type="ECO:0000256" key="6">
    <source>
        <dbReference type="ARBA" id="ARBA00022771"/>
    </source>
</evidence>
<sequence length="314" mass="35716">DAKVKKLFELLSNKTGIPAEGSRLLFGGKQLDDDDKLISDYGIEKRSTLFLVFRLRGGSDQIRVKVLDDTVELSDAPDMITWDDDPDNKRVKMPCGHAITPESLTLYCRSILTEGKWRFMCPYISQDQPPRHCNNEWDYLDVRRLAVLTEKEKEEFEEQIAKNQFKAIGIHECPKCKSMVERENKKEIRLTCIPCSKKGERYEFCWHCLNRWYNGSSRTQCGNADCSGEDKRLKALRDSPRKKIGEVEGCPSIRACVFCGTLIEHTEACKHMHCKCGKDFCFICLKPKENSGWKCGGSGDSCPVAPVQTMIPGV</sequence>
<evidence type="ECO:0000256" key="3">
    <source>
        <dbReference type="ARBA" id="ARBA00022679"/>
    </source>
</evidence>
<dbReference type="Pfam" id="PF00240">
    <property type="entry name" value="ubiquitin"/>
    <property type="match status" value="1"/>
</dbReference>
<evidence type="ECO:0000313" key="12">
    <source>
        <dbReference type="Proteomes" id="UP001159427"/>
    </source>
</evidence>
<accession>A0ABN8LN20</accession>
<keyword evidence="8" id="KW-0862">Zinc</keyword>
<dbReference type="SUPFAM" id="SSF54236">
    <property type="entry name" value="Ubiquitin-like"/>
    <property type="match status" value="1"/>
</dbReference>
<comment type="caution">
    <text evidence="11">The sequence shown here is derived from an EMBL/GenBank/DDBJ whole genome shotgun (WGS) entry which is preliminary data.</text>
</comment>
<dbReference type="SUPFAM" id="SSF57850">
    <property type="entry name" value="RING/U-box"/>
    <property type="match status" value="2"/>
</dbReference>
<proteinExistence type="predicted"/>
<dbReference type="PROSITE" id="PS51873">
    <property type="entry name" value="TRIAD"/>
    <property type="match status" value="1"/>
</dbReference>
<dbReference type="Gene3D" id="1.20.120.1750">
    <property type="match status" value="2"/>
</dbReference>
<keyword evidence="3" id="KW-0808">Transferase</keyword>
<feature type="non-terminal residue" evidence="11">
    <location>
        <position position="1"/>
    </location>
</feature>
<feature type="domain" description="RING-type" evidence="10">
    <location>
        <begin position="74"/>
        <end position="308"/>
    </location>
</feature>
<dbReference type="EMBL" id="CALNXI010000049">
    <property type="protein sequence ID" value="CAH3016826.1"/>
    <property type="molecule type" value="Genomic_DNA"/>
</dbReference>
<dbReference type="PROSITE" id="PS50053">
    <property type="entry name" value="UBIQUITIN_2"/>
    <property type="match status" value="1"/>
</dbReference>
<comment type="pathway">
    <text evidence="1">Protein modification; protein ubiquitination.</text>
</comment>
<feature type="domain" description="Ubiquitin-like" evidence="9">
    <location>
        <begin position="1"/>
        <end position="58"/>
    </location>
</feature>
<evidence type="ECO:0000256" key="2">
    <source>
        <dbReference type="ARBA" id="ARBA00022553"/>
    </source>
</evidence>
<keyword evidence="4" id="KW-0479">Metal-binding</keyword>
<reference evidence="11 12" key="1">
    <citation type="submission" date="2022-05" db="EMBL/GenBank/DDBJ databases">
        <authorList>
            <consortium name="Genoscope - CEA"/>
            <person name="William W."/>
        </authorList>
    </citation>
    <scope>NUCLEOTIDE SEQUENCE [LARGE SCALE GENOMIC DNA]</scope>
</reference>
<keyword evidence="2" id="KW-0597">Phosphoprotein</keyword>
<evidence type="ECO:0000256" key="1">
    <source>
        <dbReference type="ARBA" id="ARBA00004906"/>
    </source>
</evidence>
<gene>
    <name evidence="11" type="ORF">PEVE_00033098</name>
</gene>
<dbReference type="InterPro" id="IPR000626">
    <property type="entry name" value="Ubiquitin-like_dom"/>
</dbReference>
<keyword evidence="7" id="KW-0833">Ubl conjugation pathway</keyword>
<name>A0ABN8LN20_9CNID</name>
<organism evidence="11 12">
    <name type="scientific">Porites evermanni</name>
    <dbReference type="NCBI Taxonomy" id="104178"/>
    <lineage>
        <taxon>Eukaryota</taxon>
        <taxon>Metazoa</taxon>
        <taxon>Cnidaria</taxon>
        <taxon>Anthozoa</taxon>
        <taxon>Hexacorallia</taxon>
        <taxon>Scleractinia</taxon>
        <taxon>Fungiina</taxon>
        <taxon>Poritidae</taxon>
        <taxon>Porites</taxon>
    </lineage>
</organism>
<protein>
    <recommendedName>
        <fullName evidence="13">RBR-type E3 ubiquitin transferase</fullName>
    </recommendedName>
</protein>
<dbReference type="Proteomes" id="UP001159427">
    <property type="component" value="Unassembled WGS sequence"/>
</dbReference>
<evidence type="ECO:0000259" key="9">
    <source>
        <dbReference type="PROSITE" id="PS50053"/>
    </source>
</evidence>
<evidence type="ECO:0000256" key="5">
    <source>
        <dbReference type="ARBA" id="ARBA00022737"/>
    </source>
</evidence>
<keyword evidence="12" id="KW-1185">Reference proteome</keyword>